<keyword evidence="9" id="KW-1185">Reference proteome</keyword>
<comment type="subunit">
    <text evidence="2 5">Homopentamer.</text>
</comment>
<evidence type="ECO:0000313" key="9">
    <source>
        <dbReference type="Proteomes" id="UP001231616"/>
    </source>
</evidence>
<protein>
    <recommendedName>
        <fullName evidence="5">Flagellar hook-associated protein 2</fullName>
        <shortName evidence="5">HAP2</shortName>
    </recommendedName>
    <alternativeName>
        <fullName evidence="5">Flagellar cap protein</fullName>
    </alternativeName>
</protein>
<comment type="subcellular location">
    <subcellularLocation>
        <location evidence="5">Secreted</location>
    </subcellularLocation>
    <subcellularLocation>
        <location evidence="5">Bacterial flagellum</location>
    </subcellularLocation>
</comment>
<evidence type="ECO:0000256" key="4">
    <source>
        <dbReference type="ARBA" id="ARBA00023143"/>
    </source>
</evidence>
<dbReference type="Pfam" id="PF07195">
    <property type="entry name" value="FliD_C"/>
    <property type="match status" value="1"/>
</dbReference>
<dbReference type="PANTHER" id="PTHR30288">
    <property type="entry name" value="FLAGELLAR CAP/ASSEMBLY PROTEIN FLID"/>
    <property type="match status" value="1"/>
</dbReference>
<keyword evidence="3 5" id="KW-0175">Coiled coil</keyword>
<dbReference type="EMBL" id="JAUZVZ010000007">
    <property type="protein sequence ID" value="MDP4535890.1"/>
    <property type="molecule type" value="Genomic_DNA"/>
</dbReference>
<gene>
    <name evidence="8" type="primary">fliD</name>
    <name evidence="8" type="ORF">Q3O60_06805</name>
</gene>
<dbReference type="InterPro" id="IPR010809">
    <property type="entry name" value="FliD_C"/>
</dbReference>
<proteinExistence type="inferred from homology"/>
<keyword evidence="8" id="KW-0966">Cell projection</keyword>
<evidence type="ECO:0000259" key="6">
    <source>
        <dbReference type="Pfam" id="PF02465"/>
    </source>
</evidence>
<dbReference type="InterPro" id="IPR010810">
    <property type="entry name" value="Flagellin_hook_IN_motif"/>
</dbReference>
<keyword evidence="4 5" id="KW-0975">Bacterial flagellum</keyword>
<keyword evidence="5" id="KW-0964">Secreted</keyword>
<evidence type="ECO:0000256" key="2">
    <source>
        <dbReference type="ARBA" id="ARBA00011255"/>
    </source>
</evidence>
<feature type="domain" description="Flagellar hook-associated protein 2 C-terminal" evidence="7">
    <location>
        <begin position="226"/>
        <end position="466"/>
    </location>
</feature>
<dbReference type="PANTHER" id="PTHR30288:SF0">
    <property type="entry name" value="FLAGELLAR HOOK-ASSOCIATED PROTEIN 2"/>
    <property type="match status" value="1"/>
</dbReference>
<dbReference type="InterPro" id="IPR003481">
    <property type="entry name" value="FliD_N"/>
</dbReference>
<evidence type="ECO:0000259" key="7">
    <source>
        <dbReference type="Pfam" id="PF07195"/>
    </source>
</evidence>
<evidence type="ECO:0000256" key="5">
    <source>
        <dbReference type="RuleBase" id="RU362066"/>
    </source>
</evidence>
<reference evidence="8 9" key="1">
    <citation type="submission" date="2023-08" db="EMBL/GenBank/DDBJ databases">
        <authorList>
            <person name="Joshi A."/>
            <person name="Thite S."/>
        </authorList>
    </citation>
    <scope>NUCLEOTIDE SEQUENCE [LARGE SCALE GENOMIC DNA]</scope>
    <source>
        <strain evidence="8 9">AC40</strain>
    </source>
</reference>
<feature type="coiled-coil region" evidence="5">
    <location>
        <begin position="274"/>
        <end position="301"/>
    </location>
</feature>
<comment type="function">
    <text evidence="5">Required for morphogenesis and for the elongation of the flagellar filament by facilitating polymerization of the flagellin monomers at the tip of growing filament. Forms a capping structure, which prevents flagellin subunits (transported through the central channel of the flagellum) from leaking out without polymerization at the distal end.</text>
</comment>
<evidence type="ECO:0000313" key="8">
    <source>
        <dbReference type="EMBL" id="MDP4535890.1"/>
    </source>
</evidence>
<evidence type="ECO:0000256" key="3">
    <source>
        <dbReference type="ARBA" id="ARBA00023054"/>
    </source>
</evidence>
<dbReference type="Pfam" id="PF02465">
    <property type="entry name" value="FliD_N"/>
    <property type="match status" value="1"/>
</dbReference>
<dbReference type="Pfam" id="PF07196">
    <property type="entry name" value="Flagellin_IN"/>
    <property type="match status" value="1"/>
</dbReference>
<accession>A0ABT9GXV8</accession>
<organism evidence="8 9">
    <name type="scientific">Alkalimonas collagenimarina</name>
    <dbReference type="NCBI Taxonomy" id="400390"/>
    <lineage>
        <taxon>Bacteria</taxon>
        <taxon>Pseudomonadati</taxon>
        <taxon>Pseudomonadota</taxon>
        <taxon>Gammaproteobacteria</taxon>
        <taxon>Alkalimonas</taxon>
    </lineage>
</organism>
<feature type="domain" description="Flagellar hook-associated protein 2 N-terminal" evidence="6">
    <location>
        <begin position="11"/>
        <end position="110"/>
    </location>
</feature>
<evidence type="ECO:0000256" key="1">
    <source>
        <dbReference type="ARBA" id="ARBA00009764"/>
    </source>
</evidence>
<dbReference type="RefSeq" id="WP_305893152.1">
    <property type="nucleotide sequence ID" value="NZ_JAUZVZ010000007.1"/>
</dbReference>
<dbReference type="Proteomes" id="UP001231616">
    <property type="component" value="Unassembled WGS sequence"/>
</dbReference>
<comment type="similarity">
    <text evidence="1 5">Belongs to the FliD family.</text>
</comment>
<name>A0ABT9GXV8_9GAMM</name>
<dbReference type="InterPro" id="IPR040026">
    <property type="entry name" value="FliD"/>
</dbReference>
<keyword evidence="8" id="KW-0282">Flagellum</keyword>
<comment type="caution">
    <text evidence="8">The sequence shown here is derived from an EMBL/GenBank/DDBJ whole genome shotgun (WGS) entry which is preliminary data.</text>
</comment>
<sequence>MSQINFLGSASGLPLEELVSTLVKTERDSKLGRINTTKSTLESSLSGIGRLKSALASFQDAVKKLGGNNLNARVATITQPTENKTYLEASATNSALAGNYDVKVSQLAQGSRLETADGAFGAVSDIVSTSDGTLTFNAGGQSFDIDVTAGMTLSELRTKINEQGDNFGVNVNLINAGGAVGTKLVFSSTITGDGNDLVVTNNNAELDAISSVPTGANAGLAVVGTAQNALIEIDGIVATSSSNVFTNVVQDLSLTVLAVTPEGNNAGVSIDTDKKAAEENIQNFINNYNNLVDQIADITKNRTLGSDGKTVTGKGGPLAGDPLPRNIMSQLRSILGNSVGAADDSLSTLYSMGITFTDQGKLEISATSNFGADSGRVRFNQALSESYDNIGKFFGGDEGLSANLDNFIKQFNDPGGIIASKETSIKSQLDKNTKDLEAANRYIDSFEQTMRKRYTALDALLGSMQNMASMVTSQLSNLPGFSTKSSSKN</sequence>
<keyword evidence="8" id="KW-0969">Cilium</keyword>